<feature type="region of interest" description="Disordered" evidence="1">
    <location>
        <begin position="88"/>
        <end position="118"/>
    </location>
</feature>
<dbReference type="InterPro" id="IPR017930">
    <property type="entry name" value="Myb_dom"/>
</dbReference>
<feature type="compositionally biased region" description="Basic residues" evidence="1">
    <location>
        <begin position="96"/>
        <end position="106"/>
    </location>
</feature>
<feature type="domain" description="HTH myb-type" evidence="3">
    <location>
        <begin position="147"/>
        <end position="194"/>
    </location>
</feature>
<dbReference type="SMART" id="SM00717">
    <property type="entry name" value="SANT"/>
    <property type="match status" value="1"/>
</dbReference>
<dbReference type="Gene3D" id="1.10.10.60">
    <property type="entry name" value="Homeodomain-like"/>
    <property type="match status" value="1"/>
</dbReference>
<organism evidence="4 5">
    <name type="scientific">Sporothrix epigloea</name>
    <dbReference type="NCBI Taxonomy" id="1892477"/>
    <lineage>
        <taxon>Eukaryota</taxon>
        <taxon>Fungi</taxon>
        <taxon>Dikarya</taxon>
        <taxon>Ascomycota</taxon>
        <taxon>Pezizomycotina</taxon>
        <taxon>Sordariomycetes</taxon>
        <taxon>Sordariomycetidae</taxon>
        <taxon>Ophiostomatales</taxon>
        <taxon>Ophiostomataceae</taxon>
        <taxon>Sporothrix</taxon>
    </lineage>
</organism>
<feature type="domain" description="Myb-like" evidence="2">
    <location>
        <begin position="141"/>
        <end position="190"/>
    </location>
</feature>
<feature type="region of interest" description="Disordered" evidence="1">
    <location>
        <begin position="376"/>
        <end position="408"/>
    </location>
</feature>
<evidence type="ECO:0000313" key="5">
    <source>
        <dbReference type="Proteomes" id="UP001642502"/>
    </source>
</evidence>
<feature type="compositionally biased region" description="Low complexity" evidence="1">
    <location>
        <begin position="131"/>
        <end position="145"/>
    </location>
</feature>
<feature type="compositionally biased region" description="Polar residues" evidence="1">
    <location>
        <begin position="109"/>
        <end position="118"/>
    </location>
</feature>
<dbReference type="Pfam" id="PF00249">
    <property type="entry name" value="Myb_DNA-binding"/>
    <property type="match status" value="1"/>
</dbReference>
<reference evidence="4 5" key="1">
    <citation type="submission" date="2024-01" db="EMBL/GenBank/DDBJ databases">
        <authorList>
            <person name="Allen C."/>
            <person name="Tagirdzhanova G."/>
        </authorList>
    </citation>
    <scope>NUCLEOTIDE SEQUENCE [LARGE SCALE GENOMIC DNA]</scope>
    <source>
        <strain evidence="4 5">CBS 119000</strain>
    </source>
</reference>
<dbReference type="CDD" id="cd00167">
    <property type="entry name" value="SANT"/>
    <property type="match status" value="1"/>
</dbReference>
<dbReference type="Proteomes" id="UP001642502">
    <property type="component" value="Unassembled WGS sequence"/>
</dbReference>
<dbReference type="PROSITE" id="PS50090">
    <property type="entry name" value="MYB_LIKE"/>
    <property type="match status" value="1"/>
</dbReference>
<sequence length="408" mass="44113">MTLDRPFGTSHDFNASPELSFQEHITSYYYQFDRSHSLSGPADAGKVAFNYHQVPDAIPSPAATASVMTPLADRLPQTLGAAAHATAVNGNNPLRRPSRLATKNKRLSTDTASTTLRTPTPYAVEPLAMPTLPSTSASSTPRPLSNGAWRPQDDDALLQARSRGENWAQIQAHFPGKTPNACRKRHERLVERRNASNNVDACKMAQIAREYMQMRRDLWQPLALRTGEKWTVVEARCMGAGLKNLQGVARSANRRLRSESRPGPLPNNALLDTSGMPPDDDDLPYDTTLGDAPQVLASHRGNTAGSGGTHRSASAGSGRSSGCSPRRQVHPQSSYARDIIGLPSTYSDYYATTAGFSQSLRTFGAVAVNGGEFDSNGNNNGMANPSMGHHRGQQLPSESGADSLLHWR</sequence>
<feature type="region of interest" description="Disordered" evidence="1">
    <location>
        <begin position="131"/>
        <end position="150"/>
    </location>
</feature>
<gene>
    <name evidence="4" type="ORF">SEPCBS119000_003143</name>
</gene>
<keyword evidence="5" id="KW-1185">Reference proteome</keyword>
<evidence type="ECO:0000256" key="1">
    <source>
        <dbReference type="SAM" id="MobiDB-lite"/>
    </source>
</evidence>
<proteinExistence type="predicted"/>
<protein>
    <recommendedName>
        <fullName evidence="6">Myb-like domain-containing protein</fullName>
    </recommendedName>
</protein>
<accession>A0ABP0DNH1</accession>
<dbReference type="InterPro" id="IPR009057">
    <property type="entry name" value="Homeodomain-like_sf"/>
</dbReference>
<comment type="caution">
    <text evidence="4">The sequence shown here is derived from an EMBL/GenBank/DDBJ whole genome shotgun (WGS) entry which is preliminary data.</text>
</comment>
<evidence type="ECO:0000259" key="2">
    <source>
        <dbReference type="PROSITE" id="PS50090"/>
    </source>
</evidence>
<dbReference type="EMBL" id="CAWUON010000038">
    <property type="protein sequence ID" value="CAK7268600.1"/>
    <property type="molecule type" value="Genomic_DNA"/>
</dbReference>
<dbReference type="SUPFAM" id="SSF46689">
    <property type="entry name" value="Homeodomain-like"/>
    <property type="match status" value="1"/>
</dbReference>
<evidence type="ECO:0000313" key="4">
    <source>
        <dbReference type="EMBL" id="CAK7268600.1"/>
    </source>
</evidence>
<feature type="region of interest" description="Disordered" evidence="1">
    <location>
        <begin position="248"/>
        <end position="336"/>
    </location>
</feature>
<evidence type="ECO:0008006" key="6">
    <source>
        <dbReference type="Google" id="ProtNLM"/>
    </source>
</evidence>
<name>A0ABP0DNH1_9PEZI</name>
<feature type="compositionally biased region" description="Low complexity" evidence="1">
    <location>
        <begin position="309"/>
        <end position="322"/>
    </location>
</feature>
<dbReference type="PROSITE" id="PS51294">
    <property type="entry name" value="HTH_MYB"/>
    <property type="match status" value="1"/>
</dbReference>
<evidence type="ECO:0000259" key="3">
    <source>
        <dbReference type="PROSITE" id="PS51294"/>
    </source>
</evidence>
<dbReference type="InterPro" id="IPR001005">
    <property type="entry name" value="SANT/Myb"/>
</dbReference>